<comment type="similarity">
    <text evidence="1">Belongs to the adaptor complexes large subunit family.</text>
</comment>
<keyword evidence="4" id="KW-0472">Membrane</keyword>
<dbReference type="Gene3D" id="2.60.40.1150">
    <property type="match status" value="1"/>
</dbReference>
<comment type="caution">
    <text evidence="9">The sequence shown here is derived from an EMBL/GenBank/DDBJ whole genome shotgun (WGS) entry which is preliminary data.</text>
</comment>
<dbReference type="InterPro" id="IPR008152">
    <property type="entry name" value="Clathrin_a/b/g-adaptin_app_Ig"/>
</dbReference>
<feature type="domain" description="Clathrin adaptor alpha/beta/gamma-adaptin appendage Ig-like subdomain" evidence="7">
    <location>
        <begin position="439"/>
        <end position="546"/>
    </location>
</feature>
<dbReference type="FunFam" id="1.25.10.10:FF:002056">
    <property type="entry name" value="AP complex subunit beta"/>
    <property type="match status" value="1"/>
</dbReference>
<sequence length="667" mass="74068">MLPESSEFIGQLTKKLAPPMVTLLSAEPEIQYVALRNINLIVQKRPEILKQEMKVFFVKYNDPIYVKMEKLDIMIRLAQQNNINQVLSELKEYATEVDVDFVRKAVRAIGRCAIKVEQSAEKCVSTLLDLIQTKVNYVVQEAVVVIKDIFRKYPNKYESIISTLCENLDTLDEPEARASMIWIIGEYAERIDNADELLESFVEGFHDENTQVQLQLLTAVVKLFLKRPSETQQLVQRVLSLTTQDSDNPDLRDRGYIYWRLLSADPVAAKEVVLAEKPLISEETDLLEPSLLDQLVCHIGSLASVYHKPPSSFVDITKHPLKTANAGTGTTHHAMTEAGDSTNRSSVTTDTAQAPTVIPSQDTLIANLLSLDLSVPTTGATAHGMDSYQPAPMSSGLDDLLGLGSDGLLGDIGGTSSSPTIPAQVSLPQANTGGIFGAPAPVWLEASKGKGTQIEGTFVRRSGQIYMDMVFTNRAMQPFSGFAIQFNKNSFGLIPAQPLQISSPLYPNQSIQTSLPCHTNGPVQKMEPLTNLQVAIKNDVGVFYFATIVPLNMYFDESGQMDKRDFLQMWKEIPEQNEVQFAINNVKGLSADDICTKLQQNNVFTVARRNVEGQELLYHSIKYTNQIYVLSELKMQEISQPLTLSLKSRHTAATANMNEIYQLIISS</sequence>
<dbReference type="InterPro" id="IPR011989">
    <property type="entry name" value="ARM-like"/>
</dbReference>
<dbReference type="Gene3D" id="1.25.10.10">
    <property type="entry name" value="Leucine-rich Repeat Variant"/>
    <property type="match status" value="1"/>
</dbReference>
<accession>J9FEZ8</accession>
<dbReference type="EMBL" id="ADBV01000939">
    <property type="protein sequence ID" value="EJW85929.1"/>
    <property type="molecule type" value="Genomic_DNA"/>
</dbReference>
<dbReference type="InterPro" id="IPR016024">
    <property type="entry name" value="ARM-type_fold"/>
</dbReference>
<evidence type="ECO:0000313" key="9">
    <source>
        <dbReference type="EMBL" id="EJW85929.1"/>
    </source>
</evidence>
<dbReference type="InterPro" id="IPR015151">
    <property type="entry name" value="B-adaptin_app_sub_C"/>
</dbReference>
<dbReference type="GO" id="GO:0006886">
    <property type="term" value="P:intracellular protein transport"/>
    <property type="evidence" value="ECO:0007669"/>
    <property type="project" value="InterPro"/>
</dbReference>
<dbReference type="Proteomes" id="UP000004810">
    <property type="component" value="Unassembled WGS sequence"/>
</dbReference>
<feature type="region of interest" description="Disordered" evidence="6">
    <location>
        <begin position="327"/>
        <end position="347"/>
    </location>
</feature>
<dbReference type="Pfam" id="PF02883">
    <property type="entry name" value="Alpha_adaptinC2"/>
    <property type="match status" value="1"/>
</dbReference>
<organism evidence="9 10">
    <name type="scientific">Wuchereria bancrofti</name>
    <dbReference type="NCBI Taxonomy" id="6293"/>
    <lineage>
        <taxon>Eukaryota</taxon>
        <taxon>Metazoa</taxon>
        <taxon>Ecdysozoa</taxon>
        <taxon>Nematoda</taxon>
        <taxon>Chromadorea</taxon>
        <taxon>Rhabditida</taxon>
        <taxon>Spirurina</taxon>
        <taxon>Spiruromorpha</taxon>
        <taxon>Filarioidea</taxon>
        <taxon>Onchocercidae</taxon>
        <taxon>Wuchereria</taxon>
    </lineage>
</organism>
<dbReference type="SMART" id="SM00809">
    <property type="entry name" value="Alpha_adaptinC2"/>
    <property type="match status" value="1"/>
</dbReference>
<evidence type="ECO:0000256" key="5">
    <source>
        <dbReference type="ARBA" id="ARBA00029433"/>
    </source>
</evidence>
<evidence type="ECO:0000259" key="7">
    <source>
        <dbReference type="SMART" id="SM00809"/>
    </source>
</evidence>
<dbReference type="SUPFAM" id="SSF48371">
    <property type="entry name" value="ARM repeat"/>
    <property type="match status" value="1"/>
</dbReference>
<dbReference type="FunFam" id="2.60.40.1150:FF:000001">
    <property type="entry name" value="AP complex subunit beta"/>
    <property type="match status" value="1"/>
</dbReference>
<evidence type="ECO:0000256" key="1">
    <source>
        <dbReference type="ARBA" id="ARBA00006613"/>
    </source>
</evidence>
<gene>
    <name evidence="9" type="ORF">WUBG_03161</name>
</gene>
<evidence type="ECO:0000256" key="2">
    <source>
        <dbReference type="ARBA" id="ARBA00022448"/>
    </source>
</evidence>
<dbReference type="GO" id="GO:0016192">
    <property type="term" value="P:vesicle-mediated transport"/>
    <property type="evidence" value="ECO:0007669"/>
    <property type="project" value="InterPro"/>
</dbReference>
<dbReference type="InterPro" id="IPR009028">
    <property type="entry name" value="Coatomer/calthrin_app_sub_C"/>
</dbReference>
<evidence type="ECO:0000313" key="10">
    <source>
        <dbReference type="Proteomes" id="UP000004810"/>
    </source>
</evidence>
<evidence type="ECO:0000256" key="6">
    <source>
        <dbReference type="SAM" id="MobiDB-lite"/>
    </source>
</evidence>
<name>J9FEZ8_WUCBA</name>
<dbReference type="InterPro" id="IPR013037">
    <property type="entry name" value="Clathrin_b-adaptin_app_Ig-like"/>
</dbReference>
<dbReference type="InterPro" id="IPR013041">
    <property type="entry name" value="Clathrin_app_Ig-like_sf"/>
</dbReference>
<keyword evidence="3" id="KW-0653">Protein transport</keyword>
<comment type="subcellular location">
    <subcellularLocation>
        <location evidence="5">Endomembrane system</location>
        <topology evidence="5">Peripheral membrane protein</topology>
        <orientation evidence="5">Cytoplasmic side</orientation>
    </subcellularLocation>
</comment>
<reference evidence="10" key="1">
    <citation type="submission" date="2012-08" db="EMBL/GenBank/DDBJ databases">
        <title>The Genome Sequence of Wuchereria bancrofti.</title>
        <authorList>
            <person name="Nutman T.B."/>
            <person name="Fink D.L."/>
            <person name="Russ C."/>
            <person name="Young S."/>
            <person name="Zeng Q."/>
            <person name="Koehrsen M."/>
            <person name="Alvarado L."/>
            <person name="Berlin A."/>
            <person name="Chapman S.B."/>
            <person name="Chen Z."/>
            <person name="Freedman E."/>
            <person name="Gellesch M."/>
            <person name="Goldberg J."/>
            <person name="Griggs A."/>
            <person name="Gujja S."/>
            <person name="Heilman E.R."/>
            <person name="Heiman D."/>
            <person name="Hepburn T."/>
            <person name="Howarth C."/>
            <person name="Jen D."/>
            <person name="Larson L."/>
            <person name="Lewis B."/>
            <person name="Mehta T."/>
            <person name="Park D."/>
            <person name="Pearson M."/>
            <person name="Roberts A."/>
            <person name="Saif S."/>
            <person name="Shea T."/>
            <person name="Shenoy N."/>
            <person name="Sisk P."/>
            <person name="Stolte C."/>
            <person name="Sykes S."/>
            <person name="Walk T."/>
            <person name="White J."/>
            <person name="Yandava C."/>
            <person name="Haas B."/>
            <person name="Henn M.R."/>
            <person name="Nusbaum C."/>
            <person name="Birren B."/>
        </authorList>
    </citation>
    <scope>NUCLEOTIDE SEQUENCE [LARGE SCALE GENOMIC DNA]</scope>
    <source>
        <strain evidence="10">NA</strain>
    </source>
</reference>
<evidence type="ECO:0000256" key="4">
    <source>
        <dbReference type="ARBA" id="ARBA00023136"/>
    </source>
</evidence>
<proteinExistence type="inferred from homology"/>
<protein>
    <submittedName>
        <fullName evidence="9">Clathrin binding protein</fullName>
    </submittedName>
</protein>
<dbReference type="Pfam" id="PF09066">
    <property type="entry name" value="B2-adapt-app_C"/>
    <property type="match status" value="1"/>
</dbReference>
<feature type="compositionally biased region" description="Low complexity" evidence="6">
    <location>
        <begin position="327"/>
        <end position="339"/>
    </location>
</feature>
<dbReference type="SMART" id="SM01020">
    <property type="entry name" value="B2-adapt-app_C"/>
    <property type="match status" value="1"/>
</dbReference>
<dbReference type="GO" id="GO:0030131">
    <property type="term" value="C:clathrin adaptor complex"/>
    <property type="evidence" value="ECO:0007669"/>
    <property type="project" value="InterPro"/>
</dbReference>
<keyword evidence="2" id="KW-0813">Transport</keyword>
<feature type="domain" description="Beta-adaptin appendage C-terminal subdomain" evidence="8">
    <location>
        <begin position="555"/>
        <end position="666"/>
    </location>
</feature>
<dbReference type="InterPro" id="IPR012295">
    <property type="entry name" value="TBP_dom_sf"/>
</dbReference>
<evidence type="ECO:0000256" key="3">
    <source>
        <dbReference type="ARBA" id="ARBA00022927"/>
    </source>
</evidence>
<evidence type="ECO:0000259" key="8">
    <source>
        <dbReference type="SMART" id="SM01020"/>
    </source>
</evidence>
<dbReference type="InterPro" id="IPR026739">
    <property type="entry name" value="AP_beta"/>
</dbReference>
<dbReference type="AlphaFoldDB" id="J9FEZ8"/>
<dbReference type="SUPFAM" id="SSF49348">
    <property type="entry name" value="Clathrin adaptor appendage domain"/>
    <property type="match status" value="1"/>
</dbReference>
<dbReference type="GO" id="GO:0012505">
    <property type="term" value="C:endomembrane system"/>
    <property type="evidence" value="ECO:0007669"/>
    <property type="project" value="UniProtKB-SubCell"/>
</dbReference>
<dbReference type="InterPro" id="IPR002553">
    <property type="entry name" value="Clathrin/coatomer_adapt-like_N"/>
</dbReference>
<dbReference type="PANTHER" id="PTHR11134">
    <property type="entry name" value="ADAPTOR COMPLEX SUBUNIT BETA FAMILY MEMBER"/>
    <property type="match status" value="1"/>
</dbReference>
<dbReference type="Pfam" id="PF01602">
    <property type="entry name" value="Adaptin_N"/>
    <property type="match status" value="1"/>
</dbReference>
<dbReference type="SUPFAM" id="SSF55711">
    <property type="entry name" value="Subdomain of clathrin and coatomer appendage domain"/>
    <property type="match status" value="1"/>
</dbReference>
<dbReference type="Gene3D" id="3.30.310.10">
    <property type="entry name" value="TATA-Binding Protein"/>
    <property type="match status" value="1"/>
</dbReference>